<dbReference type="AlphaFoldDB" id="A0A8T0FZX4"/>
<name>A0A8T0FZX4_ARGBR</name>
<comment type="caution">
    <text evidence="2">The sequence shown here is derived from an EMBL/GenBank/DDBJ whole genome shotgun (WGS) entry which is preliminary data.</text>
</comment>
<reference evidence="2" key="2">
    <citation type="submission" date="2020-06" db="EMBL/GenBank/DDBJ databases">
        <authorList>
            <person name="Sheffer M."/>
        </authorList>
    </citation>
    <scope>NUCLEOTIDE SEQUENCE</scope>
</reference>
<evidence type="ECO:0000256" key="1">
    <source>
        <dbReference type="SAM" id="MobiDB-lite"/>
    </source>
</evidence>
<protein>
    <submittedName>
        <fullName evidence="2">Uncharacterized protein</fullName>
    </submittedName>
</protein>
<feature type="compositionally biased region" description="Polar residues" evidence="1">
    <location>
        <begin position="136"/>
        <end position="157"/>
    </location>
</feature>
<evidence type="ECO:0000313" key="3">
    <source>
        <dbReference type="Proteomes" id="UP000807504"/>
    </source>
</evidence>
<keyword evidence="3" id="KW-1185">Reference proteome</keyword>
<feature type="compositionally biased region" description="Low complexity" evidence="1">
    <location>
        <begin position="1"/>
        <end position="36"/>
    </location>
</feature>
<dbReference type="EMBL" id="JABXBU010000001">
    <property type="protein sequence ID" value="KAF8796644.1"/>
    <property type="molecule type" value="Genomic_DNA"/>
</dbReference>
<evidence type="ECO:0000313" key="2">
    <source>
        <dbReference type="EMBL" id="KAF8796644.1"/>
    </source>
</evidence>
<organism evidence="2 3">
    <name type="scientific">Argiope bruennichi</name>
    <name type="common">Wasp spider</name>
    <name type="synonym">Aranea bruennichi</name>
    <dbReference type="NCBI Taxonomy" id="94029"/>
    <lineage>
        <taxon>Eukaryota</taxon>
        <taxon>Metazoa</taxon>
        <taxon>Ecdysozoa</taxon>
        <taxon>Arthropoda</taxon>
        <taxon>Chelicerata</taxon>
        <taxon>Arachnida</taxon>
        <taxon>Araneae</taxon>
        <taxon>Araneomorphae</taxon>
        <taxon>Entelegynae</taxon>
        <taxon>Araneoidea</taxon>
        <taxon>Araneidae</taxon>
        <taxon>Argiope</taxon>
    </lineage>
</organism>
<proteinExistence type="predicted"/>
<feature type="region of interest" description="Disordered" evidence="1">
    <location>
        <begin position="1"/>
        <end position="170"/>
    </location>
</feature>
<dbReference type="Proteomes" id="UP000807504">
    <property type="component" value="Unassembled WGS sequence"/>
</dbReference>
<accession>A0A8T0FZX4</accession>
<sequence>MPVHTQRTHTPPTQPQSHNATLPTPAAPTQSHTPHPTHTPQPPYPRMRAPTQSHTSHTTKKFPTPAGTTSKPPSHTHITPLCGTTSSTPRNYALTHAAAQPHSHTSPHALPHACGTSLKPHLAHPPPYPQPAATSLKASPRSQTLPRSDTQPQSLTSLRHDPASDTSLRA</sequence>
<gene>
    <name evidence="2" type="ORF">HNY73_000995</name>
</gene>
<reference evidence="2" key="1">
    <citation type="journal article" date="2020" name="bioRxiv">
        <title>Chromosome-level reference genome of the European wasp spider Argiope bruennichi: a resource for studies on range expansion and evolutionary adaptation.</title>
        <authorList>
            <person name="Sheffer M.M."/>
            <person name="Hoppe A."/>
            <person name="Krehenwinkel H."/>
            <person name="Uhl G."/>
            <person name="Kuss A.W."/>
            <person name="Jensen L."/>
            <person name="Jensen C."/>
            <person name="Gillespie R.G."/>
            <person name="Hoff K.J."/>
            <person name="Prost S."/>
        </authorList>
    </citation>
    <scope>NUCLEOTIDE SEQUENCE</scope>
</reference>
<feature type="compositionally biased region" description="Polar residues" evidence="1">
    <location>
        <begin position="66"/>
        <end position="90"/>
    </location>
</feature>